<dbReference type="OrthoDB" id="9795011at2"/>
<evidence type="ECO:0000256" key="4">
    <source>
        <dbReference type="PROSITE-ProRule" id="PRU00335"/>
    </source>
</evidence>
<dbReference type="InterPro" id="IPR009057">
    <property type="entry name" value="Homeodomain-like_sf"/>
</dbReference>
<dbReference type="AlphaFoldDB" id="A0A4U3MC80"/>
<keyword evidence="1" id="KW-0805">Transcription regulation</keyword>
<reference evidence="6 7" key="1">
    <citation type="submission" date="2019-04" db="EMBL/GenBank/DDBJ databases">
        <title>Herbidospora sp. NEAU-GS14.nov., a novel actinomycete isolated from soil.</title>
        <authorList>
            <person name="Han L."/>
        </authorList>
    </citation>
    <scope>NUCLEOTIDE SEQUENCE [LARGE SCALE GENOMIC DNA]</scope>
    <source>
        <strain evidence="6 7">NEAU-GS14</strain>
    </source>
</reference>
<feature type="DNA-binding region" description="H-T-H motif" evidence="4">
    <location>
        <begin position="44"/>
        <end position="63"/>
    </location>
</feature>
<name>A0A4U3MC80_9ACTN</name>
<dbReference type="PANTHER" id="PTHR30055:SF234">
    <property type="entry name" value="HTH-TYPE TRANSCRIPTIONAL REGULATOR BETI"/>
    <property type="match status" value="1"/>
</dbReference>
<accession>A0A4U3MC80</accession>
<dbReference type="PROSITE" id="PS50977">
    <property type="entry name" value="HTH_TETR_2"/>
    <property type="match status" value="1"/>
</dbReference>
<dbReference type="Proteomes" id="UP000308705">
    <property type="component" value="Unassembled WGS sequence"/>
</dbReference>
<dbReference type="InterPro" id="IPR001647">
    <property type="entry name" value="HTH_TetR"/>
</dbReference>
<protein>
    <submittedName>
        <fullName evidence="6">Helix-turn-helix transcriptional regulator</fullName>
    </submittedName>
</protein>
<organism evidence="6 7">
    <name type="scientific">Herbidospora galbida</name>
    <dbReference type="NCBI Taxonomy" id="2575442"/>
    <lineage>
        <taxon>Bacteria</taxon>
        <taxon>Bacillati</taxon>
        <taxon>Actinomycetota</taxon>
        <taxon>Actinomycetes</taxon>
        <taxon>Streptosporangiales</taxon>
        <taxon>Streptosporangiaceae</taxon>
        <taxon>Herbidospora</taxon>
    </lineage>
</organism>
<evidence type="ECO:0000256" key="1">
    <source>
        <dbReference type="ARBA" id="ARBA00023015"/>
    </source>
</evidence>
<evidence type="ECO:0000256" key="2">
    <source>
        <dbReference type="ARBA" id="ARBA00023125"/>
    </source>
</evidence>
<dbReference type="InterPro" id="IPR036271">
    <property type="entry name" value="Tet_transcr_reg_TetR-rel_C_sf"/>
</dbReference>
<dbReference type="PANTHER" id="PTHR30055">
    <property type="entry name" value="HTH-TYPE TRANSCRIPTIONAL REGULATOR RUTR"/>
    <property type="match status" value="1"/>
</dbReference>
<dbReference type="GO" id="GO:0003700">
    <property type="term" value="F:DNA-binding transcription factor activity"/>
    <property type="evidence" value="ECO:0007669"/>
    <property type="project" value="TreeGrafter"/>
</dbReference>
<dbReference type="Pfam" id="PF00440">
    <property type="entry name" value="TetR_N"/>
    <property type="match status" value="1"/>
</dbReference>
<proteinExistence type="predicted"/>
<dbReference type="PRINTS" id="PR00455">
    <property type="entry name" value="HTHTETR"/>
</dbReference>
<feature type="domain" description="HTH tetR-type" evidence="5">
    <location>
        <begin position="22"/>
        <end position="81"/>
    </location>
</feature>
<evidence type="ECO:0000256" key="3">
    <source>
        <dbReference type="ARBA" id="ARBA00023163"/>
    </source>
</evidence>
<keyword evidence="7" id="KW-1185">Reference proteome</keyword>
<dbReference type="InterPro" id="IPR049445">
    <property type="entry name" value="TetR_SbtR-like_C"/>
</dbReference>
<dbReference type="Gene3D" id="1.10.357.10">
    <property type="entry name" value="Tetracycline Repressor, domain 2"/>
    <property type="match status" value="1"/>
</dbReference>
<evidence type="ECO:0000313" key="7">
    <source>
        <dbReference type="Proteomes" id="UP000308705"/>
    </source>
</evidence>
<sequence length="191" mass="19866">MSHHSSCQRSAVSDPPLRADARRNRARILAAAAEVFDAHGTSASTEEVARTAGVAIGTVFRHFPTKADLLTALMKDLQERLAGRAAALAEEGDGTALFTFFAEVVEYAAGARTVVHLLAVDVGVDRQVAALGAAVEVLLARAGEAGTVRAGVRADEVTALLAAACHGALAAGWTPDLRHRAVARLLDGLRP</sequence>
<evidence type="ECO:0000313" key="6">
    <source>
        <dbReference type="EMBL" id="TKK86745.1"/>
    </source>
</evidence>
<dbReference type="EMBL" id="SZQA01000019">
    <property type="protein sequence ID" value="TKK86745.1"/>
    <property type="molecule type" value="Genomic_DNA"/>
</dbReference>
<comment type="caution">
    <text evidence="6">The sequence shown here is derived from an EMBL/GenBank/DDBJ whole genome shotgun (WGS) entry which is preliminary data.</text>
</comment>
<dbReference type="InterPro" id="IPR050109">
    <property type="entry name" value="HTH-type_TetR-like_transc_reg"/>
</dbReference>
<dbReference type="SUPFAM" id="SSF48498">
    <property type="entry name" value="Tetracyclin repressor-like, C-terminal domain"/>
    <property type="match status" value="1"/>
</dbReference>
<keyword evidence="3" id="KW-0804">Transcription</keyword>
<gene>
    <name evidence="6" type="ORF">FDA94_19990</name>
</gene>
<evidence type="ECO:0000259" key="5">
    <source>
        <dbReference type="PROSITE" id="PS50977"/>
    </source>
</evidence>
<dbReference type="GO" id="GO:0000976">
    <property type="term" value="F:transcription cis-regulatory region binding"/>
    <property type="evidence" value="ECO:0007669"/>
    <property type="project" value="TreeGrafter"/>
</dbReference>
<dbReference type="SUPFAM" id="SSF46689">
    <property type="entry name" value="Homeodomain-like"/>
    <property type="match status" value="1"/>
</dbReference>
<keyword evidence="2 4" id="KW-0238">DNA-binding</keyword>
<dbReference type="Pfam" id="PF21597">
    <property type="entry name" value="TetR_C_43"/>
    <property type="match status" value="1"/>
</dbReference>